<dbReference type="InParanoid" id="A0A4S2N477"/>
<dbReference type="EMBL" id="ML220113">
    <property type="protein sequence ID" value="TGZ83923.1"/>
    <property type="molecule type" value="Genomic_DNA"/>
</dbReference>
<proteinExistence type="predicted"/>
<dbReference type="STRING" id="341454.A0A4S2N477"/>
<dbReference type="Pfam" id="PF02466">
    <property type="entry name" value="Tim17"/>
    <property type="match status" value="1"/>
</dbReference>
<evidence type="ECO:0000313" key="1">
    <source>
        <dbReference type="EMBL" id="TGZ83923.1"/>
    </source>
</evidence>
<evidence type="ECO:0000313" key="2">
    <source>
        <dbReference type="Proteomes" id="UP000298138"/>
    </source>
</evidence>
<dbReference type="GO" id="GO:0005778">
    <property type="term" value="C:peroxisomal membrane"/>
    <property type="evidence" value="ECO:0007669"/>
    <property type="project" value="TreeGrafter"/>
</dbReference>
<dbReference type="OrthoDB" id="39659at2759"/>
<dbReference type="AlphaFoldDB" id="A0A4S2N477"/>
<accession>A0A4S2N477</accession>
<keyword evidence="2" id="KW-1185">Reference proteome</keyword>
<dbReference type="PIRSF" id="PIRSF013674">
    <property type="entry name" value="PXMP4"/>
    <property type="match status" value="1"/>
</dbReference>
<dbReference type="PANTHER" id="PTHR15460">
    <property type="entry name" value="PEROXISOMAL MEMBRANE PROTEIN 4"/>
    <property type="match status" value="1"/>
</dbReference>
<reference evidence="1 2" key="1">
    <citation type="submission" date="2019-04" db="EMBL/GenBank/DDBJ databases">
        <title>Comparative genomics and transcriptomics to analyze fruiting body development in filamentous ascomycetes.</title>
        <authorList>
            <consortium name="DOE Joint Genome Institute"/>
            <person name="Lutkenhaus R."/>
            <person name="Traeger S."/>
            <person name="Breuer J."/>
            <person name="Kuo A."/>
            <person name="Lipzen A."/>
            <person name="Pangilinan J."/>
            <person name="Dilworth D."/>
            <person name="Sandor L."/>
            <person name="Poggeler S."/>
            <person name="Barry K."/>
            <person name="Grigoriev I.V."/>
            <person name="Nowrousian M."/>
        </authorList>
    </citation>
    <scope>NUCLEOTIDE SEQUENCE [LARGE SCALE GENOMIC DNA]</scope>
    <source>
        <strain evidence="1 2">CBS 389.68</strain>
    </source>
</reference>
<protein>
    <submittedName>
        <fullName evidence="1">Peroxisomal membrane protein 4</fullName>
    </submittedName>
</protein>
<dbReference type="PANTHER" id="PTHR15460:SF3">
    <property type="entry name" value="PEROXISOMAL MEMBRANE PROTEIN 4"/>
    <property type="match status" value="1"/>
</dbReference>
<dbReference type="Proteomes" id="UP000298138">
    <property type="component" value="Unassembled WGS sequence"/>
</dbReference>
<organism evidence="1 2">
    <name type="scientific">Ascodesmis nigricans</name>
    <dbReference type="NCBI Taxonomy" id="341454"/>
    <lineage>
        <taxon>Eukaryota</taxon>
        <taxon>Fungi</taxon>
        <taxon>Dikarya</taxon>
        <taxon>Ascomycota</taxon>
        <taxon>Pezizomycotina</taxon>
        <taxon>Pezizomycetes</taxon>
        <taxon>Pezizales</taxon>
        <taxon>Ascodesmidaceae</taxon>
        <taxon>Ascodesmis</taxon>
    </lineage>
</organism>
<name>A0A4S2N477_9PEZI</name>
<gene>
    <name evidence="1" type="ORF">EX30DRAFT_302431</name>
</gene>
<dbReference type="InterPro" id="IPR019531">
    <property type="entry name" value="Pmp4"/>
</dbReference>
<sequence>MSSSSAASDALTRIILDPRFHTPLSILKGFRNGLVYGTKIRFPHALVMVLLFRSGTFRQKASTILNMTRTHAQNLGLFVLLFKSSTLLIRSLNDGKETSIEPFIGGLIGGWTVFGRPGPAQSSVNHQIVIYVFARVVLGLVKLMAKEGKLPEVGKGNEHAWPIFASVSWAMVMWLFRWHPEVLQSSLRSSMTYLYTNSESWDGWRNLLWHNQ</sequence>